<name>A0A941GGD4_NIACI</name>
<sequence>MYQDKELTLRPIMEEDLYRLWTLAFKEEAPEWKKWDAPYYPYKPISYEDFLTKKEQYVDRDDRWSIIVNKKLIGIVGYYWEHEPSRWLEMGIVIYDPNYWSGGYGTRVIKLWIDHLFKALPLVRVGYTTWSGNERMIKVGEKLGMTMEGRMRKCRYYNGVYYDSIRMGILREEWEDFIKGSKSINGNEIVQ</sequence>
<evidence type="ECO:0000259" key="1">
    <source>
        <dbReference type="PROSITE" id="PS51186"/>
    </source>
</evidence>
<proteinExistence type="predicted"/>
<reference evidence="2" key="1">
    <citation type="submission" date="2021-04" db="EMBL/GenBank/DDBJ databases">
        <title>Genomic analysis of electroactive and textile dye degrading Bacillus circulans strain: DC10 isolated from constructed wetland-microbial fuel cells treating textile dye wastewaters.</title>
        <authorList>
            <person name="Patel D.U."/>
            <person name="Desai C.R."/>
        </authorList>
    </citation>
    <scope>NUCLEOTIDE SEQUENCE</scope>
    <source>
        <strain evidence="2">DC10</strain>
    </source>
</reference>
<dbReference type="EMBL" id="JAGTPX010000007">
    <property type="protein sequence ID" value="MBR8669739.1"/>
    <property type="molecule type" value="Genomic_DNA"/>
</dbReference>
<protein>
    <submittedName>
        <fullName evidence="2">GNAT family N-acetyltransferase</fullName>
    </submittedName>
</protein>
<accession>A0A941GGD4</accession>
<dbReference type="Gene3D" id="3.40.630.30">
    <property type="match status" value="1"/>
</dbReference>
<dbReference type="CDD" id="cd04301">
    <property type="entry name" value="NAT_SF"/>
    <property type="match status" value="1"/>
</dbReference>
<dbReference type="GO" id="GO:0016747">
    <property type="term" value="F:acyltransferase activity, transferring groups other than amino-acyl groups"/>
    <property type="evidence" value="ECO:0007669"/>
    <property type="project" value="InterPro"/>
</dbReference>
<dbReference type="RefSeq" id="WP_212118563.1">
    <property type="nucleotide sequence ID" value="NZ_JAGTPX020000008.1"/>
</dbReference>
<dbReference type="PANTHER" id="PTHR43415">
    <property type="entry name" value="SPERMIDINE N(1)-ACETYLTRANSFERASE"/>
    <property type="match status" value="1"/>
</dbReference>
<dbReference type="InterPro" id="IPR016181">
    <property type="entry name" value="Acyl_CoA_acyltransferase"/>
</dbReference>
<dbReference type="SUPFAM" id="SSF55729">
    <property type="entry name" value="Acyl-CoA N-acyltransferases (Nat)"/>
    <property type="match status" value="1"/>
</dbReference>
<organism evidence="2">
    <name type="scientific">Niallia circulans</name>
    <name type="common">Bacillus circulans</name>
    <dbReference type="NCBI Taxonomy" id="1397"/>
    <lineage>
        <taxon>Bacteria</taxon>
        <taxon>Bacillati</taxon>
        <taxon>Bacillota</taxon>
        <taxon>Bacilli</taxon>
        <taxon>Bacillales</taxon>
        <taxon>Bacillaceae</taxon>
        <taxon>Niallia</taxon>
    </lineage>
</organism>
<dbReference type="Pfam" id="PF13302">
    <property type="entry name" value="Acetyltransf_3"/>
    <property type="match status" value="1"/>
</dbReference>
<dbReference type="PROSITE" id="PS51186">
    <property type="entry name" value="GNAT"/>
    <property type="match status" value="1"/>
</dbReference>
<comment type="caution">
    <text evidence="2">The sequence shown here is derived from an EMBL/GenBank/DDBJ whole genome shotgun (WGS) entry which is preliminary data.</text>
</comment>
<gene>
    <name evidence="2" type="ORF">KD144_09305</name>
</gene>
<dbReference type="AlphaFoldDB" id="A0A941GGD4"/>
<dbReference type="PANTHER" id="PTHR43415:SF4">
    <property type="entry name" value="N-ACETYLTRANSFERASE DOMAIN-CONTAINING PROTEIN"/>
    <property type="match status" value="1"/>
</dbReference>
<dbReference type="InterPro" id="IPR000182">
    <property type="entry name" value="GNAT_dom"/>
</dbReference>
<feature type="domain" description="N-acetyltransferase" evidence="1">
    <location>
        <begin position="7"/>
        <end position="172"/>
    </location>
</feature>
<evidence type="ECO:0000313" key="2">
    <source>
        <dbReference type="EMBL" id="MBR8669739.1"/>
    </source>
</evidence>